<dbReference type="InterPro" id="IPR015422">
    <property type="entry name" value="PyrdxlP-dep_Trfase_small"/>
</dbReference>
<dbReference type="Proteomes" id="UP000247569">
    <property type="component" value="Unassembled WGS sequence"/>
</dbReference>
<dbReference type="GO" id="GO:0030429">
    <property type="term" value="F:kynureninase activity"/>
    <property type="evidence" value="ECO:0007669"/>
    <property type="project" value="UniProtKB-EC"/>
</dbReference>
<organism evidence="5 6">
    <name type="scientific">Nocardia tenerifensis</name>
    <dbReference type="NCBI Taxonomy" id="228006"/>
    <lineage>
        <taxon>Bacteria</taxon>
        <taxon>Bacillati</taxon>
        <taxon>Actinomycetota</taxon>
        <taxon>Actinomycetes</taxon>
        <taxon>Mycobacteriales</taxon>
        <taxon>Nocardiaceae</taxon>
        <taxon>Nocardia</taxon>
    </lineage>
</organism>
<comment type="subunit">
    <text evidence="4">Homodimer.</text>
</comment>
<comment type="pathway">
    <text evidence="4">Cofactor biosynthesis; NAD(+) biosynthesis; quinolinate from L-kynurenine: step 2/3.</text>
</comment>
<dbReference type="OrthoDB" id="9812626at2"/>
<dbReference type="GO" id="GO:0009435">
    <property type="term" value="P:NAD+ biosynthetic process"/>
    <property type="evidence" value="ECO:0007669"/>
    <property type="project" value="UniProtKB-UniPathway"/>
</dbReference>
<dbReference type="AlphaFoldDB" id="A0A318JVU1"/>
<keyword evidence="2 4" id="KW-0378">Hydrolase</keyword>
<dbReference type="PANTHER" id="PTHR14084">
    <property type="entry name" value="KYNURENINASE"/>
    <property type="match status" value="1"/>
</dbReference>
<gene>
    <name evidence="5" type="ORF">DFR70_109272</name>
</gene>
<evidence type="ECO:0000313" key="6">
    <source>
        <dbReference type="Proteomes" id="UP000247569"/>
    </source>
</evidence>
<dbReference type="GO" id="GO:0030170">
    <property type="term" value="F:pyridoxal phosphate binding"/>
    <property type="evidence" value="ECO:0007669"/>
    <property type="project" value="InterPro"/>
</dbReference>
<reference evidence="5 6" key="1">
    <citation type="submission" date="2018-05" db="EMBL/GenBank/DDBJ databases">
        <title>Genomic Encyclopedia of Type Strains, Phase IV (KMG-IV): sequencing the most valuable type-strain genomes for metagenomic binning, comparative biology and taxonomic classification.</title>
        <authorList>
            <person name="Goeker M."/>
        </authorList>
    </citation>
    <scope>NUCLEOTIDE SEQUENCE [LARGE SCALE GENOMIC DNA]</scope>
    <source>
        <strain evidence="5 6">DSM 44704</strain>
    </source>
</reference>
<protein>
    <recommendedName>
        <fullName evidence="4">Kynureninase</fullName>
        <ecNumber evidence="4">3.7.1.3</ecNumber>
    </recommendedName>
</protein>
<dbReference type="GO" id="GO:0005737">
    <property type="term" value="C:cytoplasm"/>
    <property type="evidence" value="ECO:0007669"/>
    <property type="project" value="InterPro"/>
</dbReference>
<dbReference type="Gene3D" id="3.40.640.10">
    <property type="entry name" value="Type I PLP-dependent aspartate aminotransferase-like (Major domain)"/>
    <property type="match status" value="1"/>
</dbReference>
<dbReference type="Gene3D" id="3.90.1150.10">
    <property type="entry name" value="Aspartate Aminotransferase, domain 1"/>
    <property type="match status" value="1"/>
</dbReference>
<dbReference type="EC" id="3.7.1.3" evidence="4"/>
<proteinExistence type="inferred from homology"/>
<keyword evidence="6" id="KW-1185">Reference proteome</keyword>
<dbReference type="InterPro" id="IPR015424">
    <property type="entry name" value="PyrdxlP-dep_Trfase"/>
</dbReference>
<dbReference type="GO" id="GO:0019441">
    <property type="term" value="P:L-tryptophan catabolic process to kynurenine"/>
    <property type="evidence" value="ECO:0007669"/>
    <property type="project" value="TreeGrafter"/>
</dbReference>
<comment type="pathway">
    <text evidence="4">Amino-acid degradation; L-kynurenine degradation; L-alanine and anthranilate from L-kynurenine: step 1/1.</text>
</comment>
<dbReference type="UniPathway" id="UPA00334">
    <property type="reaction ID" value="UER00455"/>
</dbReference>
<dbReference type="Pfam" id="PF22580">
    <property type="entry name" value="KYNU_C"/>
    <property type="match status" value="1"/>
</dbReference>
<dbReference type="EMBL" id="QJKF01000009">
    <property type="protein sequence ID" value="PXX61081.1"/>
    <property type="molecule type" value="Genomic_DNA"/>
</dbReference>
<comment type="catalytic activity">
    <reaction evidence="4">
        <text>L-kynurenine + H2O = anthranilate + L-alanine + H(+)</text>
        <dbReference type="Rhea" id="RHEA:16813"/>
        <dbReference type="ChEBI" id="CHEBI:15377"/>
        <dbReference type="ChEBI" id="CHEBI:15378"/>
        <dbReference type="ChEBI" id="CHEBI:16567"/>
        <dbReference type="ChEBI" id="CHEBI:57959"/>
        <dbReference type="ChEBI" id="CHEBI:57972"/>
        <dbReference type="EC" id="3.7.1.3"/>
    </reaction>
</comment>
<sequence>MEQRRYFEQLDAIDPLLDLRALFDLRDDRVFFNGNSLGPPPRATADRLDEALRRWRDDMNAGWWDHQWLQLPTVTGDRIGALLGAAPGQVAVGESTSVNLFKLLCGAMELQTDARSVILTDRDNFPSDLYIADGVTRYVHRQATVRRVPTEEIGEHIDSDVAVVMLSHVDYRTAQLFPMREINERAHDAGALVLWDLSHSAGVVPLELDAAGTDLAVGCGYKYLNGGPGAPGYMYVAHRLLPRFEQPVTGWLGHTRPFDFTPGYAPDPGAARLTTGCPPLLSLLALDEGVQLTARADPAAVRAKSLALSEEFIALASERLAPYGVEVTGPTDTARRGSHVSLHSDSAERLAKGLAARGFHLELRPPDLLRFGLAPLYIRHVDVFDCVAAMEELLAEENTGHGGPRR</sequence>
<name>A0A318JVU1_9NOCA</name>
<dbReference type="SUPFAM" id="SSF53383">
    <property type="entry name" value="PLP-dependent transferases"/>
    <property type="match status" value="1"/>
</dbReference>
<comment type="similarity">
    <text evidence="4">Belongs to the kynureninase family.</text>
</comment>
<comment type="catalytic activity">
    <reaction evidence="4">
        <text>3-hydroxy-L-kynurenine + H2O = 3-hydroxyanthranilate + L-alanine + H(+)</text>
        <dbReference type="Rhea" id="RHEA:25143"/>
        <dbReference type="ChEBI" id="CHEBI:15377"/>
        <dbReference type="ChEBI" id="CHEBI:15378"/>
        <dbReference type="ChEBI" id="CHEBI:36559"/>
        <dbReference type="ChEBI" id="CHEBI:57972"/>
        <dbReference type="ChEBI" id="CHEBI:58125"/>
        <dbReference type="EC" id="3.7.1.3"/>
    </reaction>
</comment>
<dbReference type="PANTHER" id="PTHR14084:SF0">
    <property type="entry name" value="KYNURENINASE"/>
    <property type="match status" value="1"/>
</dbReference>
<evidence type="ECO:0000256" key="2">
    <source>
        <dbReference type="ARBA" id="ARBA00022801"/>
    </source>
</evidence>
<evidence type="ECO:0000256" key="3">
    <source>
        <dbReference type="ARBA" id="ARBA00022898"/>
    </source>
</evidence>
<dbReference type="PIRSF" id="PIRSF038800">
    <property type="entry name" value="KYNU"/>
    <property type="match status" value="1"/>
</dbReference>
<evidence type="ECO:0000256" key="4">
    <source>
        <dbReference type="PIRNR" id="PIRNR038800"/>
    </source>
</evidence>
<dbReference type="GO" id="GO:0097053">
    <property type="term" value="P:L-kynurenine catabolic process"/>
    <property type="evidence" value="ECO:0007669"/>
    <property type="project" value="UniProtKB-UniPathway"/>
</dbReference>
<evidence type="ECO:0000256" key="1">
    <source>
        <dbReference type="ARBA" id="ARBA00022642"/>
    </source>
</evidence>
<evidence type="ECO:0000313" key="5">
    <source>
        <dbReference type="EMBL" id="PXX61081.1"/>
    </source>
</evidence>
<dbReference type="InterPro" id="IPR015421">
    <property type="entry name" value="PyrdxlP-dep_Trfase_major"/>
</dbReference>
<keyword evidence="1 4" id="KW-0662">Pyridine nucleotide biosynthesis</keyword>
<dbReference type="GO" id="GO:0043420">
    <property type="term" value="P:anthranilate metabolic process"/>
    <property type="evidence" value="ECO:0007669"/>
    <property type="project" value="TreeGrafter"/>
</dbReference>
<comment type="function">
    <text evidence="4">Catalyzes the cleavage of L-kynurenine (L-Kyn) and L-3-hydroxykynurenine (L-3OHKyn) into anthranilic acid (AA) and 3-hydroxyanthranilic acid (3-OHAA), respectively.</text>
</comment>
<accession>A0A318JVU1</accession>
<comment type="cofactor">
    <cofactor evidence="4">
        <name>pyridoxal 5'-phosphate</name>
        <dbReference type="ChEBI" id="CHEBI:597326"/>
    </cofactor>
</comment>
<dbReference type="RefSeq" id="WP_110293754.1">
    <property type="nucleotide sequence ID" value="NZ_QJKF01000009.1"/>
</dbReference>
<comment type="caution">
    <text evidence="5">The sequence shown here is derived from an EMBL/GenBank/DDBJ whole genome shotgun (WGS) entry which is preliminary data.</text>
</comment>
<dbReference type="UniPathway" id="UPA00253">
    <property type="reaction ID" value="UER00329"/>
</dbReference>
<keyword evidence="3 4" id="KW-0663">Pyridoxal phosphate</keyword>
<dbReference type="InterPro" id="IPR010111">
    <property type="entry name" value="Kynureninase"/>
</dbReference>